<sequence>MSQGQRQLLCLARILVRNPKVIILDEATSAVDNRIDLWIKDTIRTQFSGTLIVVAHRLRTIASFDKVVVMKDGNVAEVGVPAELLGGKGLFYNLIQNIDDREFLISLITTGERKSA</sequence>
<proteinExistence type="predicted"/>
<keyword evidence="4" id="KW-1185">Reference proteome</keyword>
<dbReference type="InterPro" id="IPR003439">
    <property type="entry name" value="ABC_transporter-like_ATP-bd"/>
</dbReference>
<dbReference type="SUPFAM" id="SSF52540">
    <property type="entry name" value="P-loop containing nucleoside triphosphate hydrolases"/>
    <property type="match status" value="1"/>
</dbReference>
<evidence type="ECO:0000313" key="3">
    <source>
        <dbReference type="EMBL" id="KAE8417998.1"/>
    </source>
</evidence>
<dbReference type="InterPro" id="IPR039421">
    <property type="entry name" value="Type_1_exporter"/>
</dbReference>
<reference evidence="3 4" key="1">
    <citation type="submission" date="2019-04" db="EMBL/GenBank/DDBJ databases">
        <authorList>
            <consortium name="DOE Joint Genome Institute"/>
            <person name="Mondo S."/>
            <person name="Kjaerbolling I."/>
            <person name="Vesth T."/>
            <person name="Frisvad J.C."/>
            <person name="Nybo J.L."/>
            <person name="Theobald S."/>
            <person name="Kildgaard S."/>
            <person name="Isbrandt T."/>
            <person name="Kuo A."/>
            <person name="Sato A."/>
            <person name="Lyhne E.K."/>
            <person name="Kogle M.E."/>
            <person name="Wiebenga A."/>
            <person name="Kun R.S."/>
            <person name="Lubbers R.J."/>
            <person name="Makela M.R."/>
            <person name="Barry K."/>
            <person name="Chovatia M."/>
            <person name="Clum A."/>
            <person name="Daum C."/>
            <person name="Haridas S."/>
            <person name="He G."/>
            <person name="LaButti K."/>
            <person name="Lipzen A."/>
            <person name="Riley R."/>
            <person name="Salamov A."/>
            <person name="Simmons B.A."/>
            <person name="Magnuson J.K."/>
            <person name="Henrissat B."/>
            <person name="Mortensen U.H."/>
            <person name="Larsen T.O."/>
            <person name="Devries R.P."/>
            <person name="Grigoriev I.V."/>
            <person name="Machida M."/>
            <person name="Baker S.E."/>
            <person name="Andersen M.R."/>
            <person name="Cantor M.N."/>
            <person name="Hua S.X."/>
        </authorList>
    </citation>
    <scope>NUCLEOTIDE SEQUENCE [LARGE SCALE GENOMIC DNA]</scope>
    <source>
        <strain evidence="3 4">CBS 117616</strain>
    </source>
</reference>
<dbReference type="Pfam" id="PF00005">
    <property type="entry name" value="ABC_tran"/>
    <property type="match status" value="1"/>
</dbReference>
<feature type="domain" description="ABC transporter" evidence="2">
    <location>
        <begin position="1"/>
        <end position="29"/>
    </location>
</feature>
<protein>
    <recommendedName>
        <fullName evidence="1">ABC multidrug transporter MDR2</fullName>
    </recommendedName>
</protein>
<dbReference type="PANTHER" id="PTHR43394">
    <property type="entry name" value="ATP-DEPENDENT PERMEASE MDL1, MITOCHONDRIAL"/>
    <property type="match status" value="1"/>
</dbReference>
<organism evidence="3 4">
    <name type="scientific">Aspergillus pseudocaelatus</name>
    <dbReference type="NCBI Taxonomy" id="1825620"/>
    <lineage>
        <taxon>Eukaryota</taxon>
        <taxon>Fungi</taxon>
        <taxon>Dikarya</taxon>
        <taxon>Ascomycota</taxon>
        <taxon>Pezizomycotina</taxon>
        <taxon>Eurotiomycetes</taxon>
        <taxon>Eurotiomycetidae</taxon>
        <taxon>Eurotiales</taxon>
        <taxon>Aspergillaceae</taxon>
        <taxon>Aspergillus</taxon>
        <taxon>Aspergillus subgen. Circumdati</taxon>
    </lineage>
</organism>
<gene>
    <name evidence="3" type="ORF">BDV36DRAFT_295581</name>
</gene>
<evidence type="ECO:0000259" key="2">
    <source>
        <dbReference type="Pfam" id="PF00005"/>
    </source>
</evidence>
<name>A0ABQ6WLS9_9EURO</name>
<keyword evidence="3" id="KW-0378">Hydrolase</keyword>
<dbReference type="PANTHER" id="PTHR43394:SF1">
    <property type="entry name" value="ATP-BINDING CASSETTE SUB-FAMILY B MEMBER 10, MITOCHONDRIAL"/>
    <property type="match status" value="1"/>
</dbReference>
<accession>A0ABQ6WLS9</accession>
<dbReference type="Gene3D" id="3.40.50.300">
    <property type="entry name" value="P-loop containing nucleotide triphosphate hydrolases"/>
    <property type="match status" value="1"/>
</dbReference>
<dbReference type="GO" id="GO:0016787">
    <property type="term" value="F:hydrolase activity"/>
    <property type="evidence" value="ECO:0007669"/>
    <property type="project" value="UniProtKB-KW"/>
</dbReference>
<dbReference type="Proteomes" id="UP000325395">
    <property type="component" value="Unassembled WGS sequence"/>
</dbReference>
<dbReference type="EMBL" id="ML735731">
    <property type="protein sequence ID" value="KAE8417998.1"/>
    <property type="molecule type" value="Genomic_DNA"/>
</dbReference>
<dbReference type="InterPro" id="IPR027417">
    <property type="entry name" value="P-loop_NTPase"/>
</dbReference>
<evidence type="ECO:0000256" key="1">
    <source>
        <dbReference type="ARBA" id="ARBA00049740"/>
    </source>
</evidence>
<evidence type="ECO:0000313" key="4">
    <source>
        <dbReference type="Proteomes" id="UP000325395"/>
    </source>
</evidence>